<keyword evidence="5 11" id="KW-0863">Zinc-finger</keyword>
<keyword evidence="4" id="KW-0677">Repeat</keyword>
<comment type="subcellular location">
    <subcellularLocation>
        <location evidence="1">Nucleus</location>
    </subcellularLocation>
</comment>
<evidence type="ECO:0000256" key="10">
    <source>
        <dbReference type="ARBA" id="ARBA00023242"/>
    </source>
</evidence>
<dbReference type="GO" id="GO:0031519">
    <property type="term" value="C:PcG protein complex"/>
    <property type="evidence" value="ECO:0007669"/>
    <property type="project" value="TreeGrafter"/>
</dbReference>
<accession>A0A671X8V6</accession>
<feature type="compositionally biased region" description="Basic and acidic residues" evidence="12">
    <location>
        <begin position="322"/>
        <end position="335"/>
    </location>
</feature>
<keyword evidence="7" id="KW-0805">Transcription regulation</keyword>
<feature type="domain" description="C2H2-type" evidence="13">
    <location>
        <begin position="549"/>
        <end position="576"/>
    </location>
</feature>
<dbReference type="PROSITE" id="PS00028">
    <property type="entry name" value="ZINC_FINGER_C2H2_1"/>
    <property type="match status" value="7"/>
</dbReference>
<feature type="compositionally biased region" description="Polar residues" evidence="12">
    <location>
        <begin position="69"/>
        <end position="80"/>
    </location>
</feature>
<feature type="region of interest" description="Disordered" evidence="12">
    <location>
        <begin position="307"/>
        <end position="471"/>
    </location>
</feature>
<dbReference type="PROSITE" id="PS50157">
    <property type="entry name" value="ZINC_FINGER_C2H2_2"/>
    <property type="match status" value="7"/>
</dbReference>
<name>A0A671X8V6_SPAAU</name>
<keyword evidence="8" id="KW-0238">DNA-binding</keyword>
<dbReference type="FunFam" id="3.30.160.60:FF:000275">
    <property type="entry name" value="zinc finger protein 90 homolog"/>
    <property type="match status" value="1"/>
</dbReference>
<evidence type="ECO:0000256" key="4">
    <source>
        <dbReference type="ARBA" id="ARBA00022737"/>
    </source>
</evidence>
<dbReference type="FunFam" id="3.30.160.60:FF:000446">
    <property type="entry name" value="Zinc finger protein"/>
    <property type="match status" value="1"/>
</dbReference>
<dbReference type="Proteomes" id="UP000472265">
    <property type="component" value="Chromosome 20"/>
</dbReference>
<sequence>MATNISVCVSVFPSDVQQLFVIKEEVSPEWCPSQEQTDLEPLHMKEEQEEHWTSQKGEQLVGLKETDTSRFPSTAVSVKSENYEEKPQLSELHQSQTEDNREAKPPASSSTTQIKTETDEEYSGGSEPARNREPDSHPQLNTDEEGSDCSVTDVSSVFPSDVQQLFVIKEEVSPEWCPSQEQTDVEPLHMKEEQEEHWISQKGEQLVGLKETDISRLPSTAVPVKSEHYEEKPQLSELHQSQTEDNREAKPPASSSTTQIKTETEPNREADSHPQLNTDEDASDCSVTDVSSVFPSDVQQLFVIKEEVSPEWCPSQEQTDVEPLHMKEEQEEHWISQKGEQLVGLKETDMSRFPSTAVPVKSENDEEKPQLSELHQSQTEDNREAEPPASSSTTQIKTETDEEDSGGSEPSRNREPDSHPQLKTDEESSDCSETDVSSGEWQDSGPESKESDSGSEETRTPQSGLNALKHLESPVSDVGCNAGERVLEGDKPFGCDVCGKRFTILGNLRRHMRAHTGDKPFSCDVCGKRLRERQSLRRHMIVHTGEKPFGCDVCGKRFTALVSLRRHMNVHTGEKPFVCDVCGNRFILQGNLKRHMRVHTGEKPFDCDVCGKRFTALGNLKAHMRVHTGEKPFSCGDCGKRFAERANLIPHMRLHTGEKPFACDVCGMRFIQQGNLKSHMRVHTAEKLVAQHGNMKKNPEGLHCSETI</sequence>
<dbReference type="Gene3D" id="3.30.160.60">
    <property type="entry name" value="Classic Zinc Finger"/>
    <property type="match status" value="7"/>
</dbReference>
<dbReference type="GO" id="GO:0000981">
    <property type="term" value="F:DNA-binding transcription factor activity, RNA polymerase II-specific"/>
    <property type="evidence" value="ECO:0007669"/>
    <property type="project" value="TreeGrafter"/>
</dbReference>
<reference evidence="14" key="2">
    <citation type="submission" date="2025-08" db="UniProtKB">
        <authorList>
            <consortium name="Ensembl"/>
        </authorList>
    </citation>
    <scope>IDENTIFICATION</scope>
</reference>
<dbReference type="PANTHER" id="PTHR14003:SF23">
    <property type="entry name" value="ZINC FINGER PROTEIN 143"/>
    <property type="match status" value="1"/>
</dbReference>
<dbReference type="Pfam" id="PF00096">
    <property type="entry name" value="zf-C2H2"/>
    <property type="match status" value="5"/>
</dbReference>
<keyword evidence="6" id="KW-0862">Zinc</keyword>
<feature type="domain" description="C2H2-type" evidence="13">
    <location>
        <begin position="605"/>
        <end position="632"/>
    </location>
</feature>
<organism evidence="14 15">
    <name type="scientific">Sparus aurata</name>
    <name type="common">Gilthead sea bream</name>
    <dbReference type="NCBI Taxonomy" id="8175"/>
    <lineage>
        <taxon>Eukaryota</taxon>
        <taxon>Metazoa</taxon>
        <taxon>Chordata</taxon>
        <taxon>Craniata</taxon>
        <taxon>Vertebrata</taxon>
        <taxon>Euteleostomi</taxon>
        <taxon>Actinopterygii</taxon>
        <taxon>Neopterygii</taxon>
        <taxon>Teleostei</taxon>
        <taxon>Neoteleostei</taxon>
        <taxon>Acanthomorphata</taxon>
        <taxon>Eupercaria</taxon>
        <taxon>Spariformes</taxon>
        <taxon>Sparidae</taxon>
        <taxon>Sparus</taxon>
    </lineage>
</organism>
<feature type="compositionally biased region" description="Basic and acidic residues" evidence="12">
    <location>
        <begin position="262"/>
        <end position="272"/>
    </location>
</feature>
<evidence type="ECO:0000256" key="3">
    <source>
        <dbReference type="ARBA" id="ARBA00022723"/>
    </source>
</evidence>
<feature type="region of interest" description="Disordered" evidence="12">
    <location>
        <begin position="30"/>
        <end position="155"/>
    </location>
</feature>
<dbReference type="GO" id="GO:0005667">
    <property type="term" value="C:transcription regulator complex"/>
    <property type="evidence" value="ECO:0007669"/>
    <property type="project" value="TreeGrafter"/>
</dbReference>
<feature type="compositionally biased region" description="Basic and acidic residues" evidence="12">
    <location>
        <begin position="40"/>
        <end position="53"/>
    </location>
</feature>
<evidence type="ECO:0000256" key="9">
    <source>
        <dbReference type="ARBA" id="ARBA00023163"/>
    </source>
</evidence>
<keyword evidence="3" id="KW-0479">Metal-binding</keyword>
<evidence type="ECO:0000256" key="1">
    <source>
        <dbReference type="ARBA" id="ARBA00004123"/>
    </source>
</evidence>
<dbReference type="GO" id="GO:0000785">
    <property type="term" value="C:chromatin"/>
    <property type="evidence" value="ECO:0007669"/>
    <property type="project" value="TreeGrafter"/>
</dbReference>
<dbReference type="Pfam" id="PF13465">
    <property type="entry name" value="zf-H2C2_2"/>
    <property type="match status" value="1"/>
</dbReference>
<keyword evidence="9" id="KW-0804">Transcription</keyword>
<dbReference type="PANTHER" id="PTHR14003">
    <property type="entry name" value="TRANSCRIPTIONAL REPRESSOR PROTEIN YY"/>
    <property type="match status" value="1"/>
</dbReference>
<evidence type="ECO:0000256" key="8">
    <source>
        <dbReference type="ARBA" id="ARBA00023125"/>
    </source>
</evidence>
<dbReference type="FunFam" id="3.30.160.60:FF:001774">
    <property type="entry name" value="Myoneurin"/>
    <property type="match status" value="1"/>
</dbReference>
<feature type="compositionally biased region" description="Basic and acidic residues" evidence="12">
    <location>
        <begin position="446"/>
        <end position="459"/>
    </location>
</feature>
<dbReference type="Ensembl" id="ENSSAUT00010049897.1">
    <property type="protein sequence ID" value="ENSSAUP00010047473.1"/>
    <property type="gene ID" value="ENSSAUG00010019763.1"/>
</dbReference>
<evidence type="ECO:0000256" key="7">
    <source>
        <dbReference type="ARBA" id="ARBA00023015"/>
    </source>
</evidence>
<dbReference type="InterPro" id="IPR036236">
    <property type="entry name" value="Znf_C2H2_sf"/>
</dbReference>
<gene>
    <name evidence="14" type="primary">LOC115570576</name>
</gene>
<keyword evidence="15" id="KW-1185">Reference proteome</keyword>
<evidence type="ECO:0000256" key="5">
    <source>
        <dbReference type="ARBA" id="ARBA00022771"/>
    </source>
</evidence>
<dbReference type="InterPro" id="IPR013087">
    <property type="entry name" value="Znf_C2H2_type"/>
</dbReference>
<keyword evidence="10" id="KW-0539">Nucleus</keyword>
<dbReference type="GeneTree" id="ENSGT00940000161979"/>
<evidence type="ECO:0000256" key="11">
    <source>
        <dbReference type="PROSITE-ProRule" id="PRU00042"/>
    </source>
</evidence>
<reference evidence="14" key="1">
    <citation type="submission" date="2021-04" db="EMBL/GenBank/DDBJ databases">
        <authorList>
            <consortium name="Wellcome Sanger Institute Data Sharing"/>
        </authorList>
    </citation>
    <scope>NUCLEOTIDE SEQUENCE [LARGE SCALE GENOMIC DNA]</scope>
</reference>
<protein>
    <submittedName>
        <fullName evidence="14">Oocyte zinc finger protein XlCOF6-like</fullName>
    </submittedName>
</protein>
<dbReference type="FunFam" id="3.30.160.60:FF:001480">
    <property type="entry name" value="Si:cabz01071911.3"/>
    <property type="match status" value="1"/>
</dbReference>
<feature type="domain" description="C2H2-type" evidence="13">
    <location>
        <begin position="661"/>
        <end position="688"/>
    </location>
</feature>
<feature type="domain" description="C2H2-type" evidence="13">
    <location>
        <begin position="577"/>
        <end position="604"/>
    </location>
</feature>
<evidence type="ECO:0000256" key="2">
    <source>
        <dbReference type="ARBA" id="ARBA00006991"/>
    </source>
</evidence>
<evidence type="ECO:0000256" key="6">
    <source>
        <dbReference type="ARBA" id="ARBA00022833"/>
    </source>
</evidence>
<evidence type="ECO:0000313" key="15">
    <source>
        <dbReference type="Proteomes" id="UP000472265"/>
    </source>
</evidence>
<evidence type="ECO:0000256" key="12">
    <source>
        <dbReference type="SAM" id="MobiDB-lite"/>
    </source>
</evidence>
<feature type="domain" description="C2H2-type" evidence="13">
    <location>
        <begin position="493"/>
        <end position="520"/>
    </location>
</feature>
<dbReference type="FunFam" id="3.30.160.60:FF:001290">
    <property type="entry name" value="Zinc finger 45-like"/>
    <property type="match status" value="1"/>
</dbReference>
<feature type="region of interest" description="Disordered" evidence="12">
    <location>
        <begin position="172"/>
        <end position="290"/>
    </location>
</feature>
<dbReference type="AlphaFoldDB" id="A0A671X8V6"/>
<comment type="similarity">
    <text evidence="2">Belongs to the krueppel C2H2-type zinc-finger protein family.</text>
</comment>
<feature type="compositionally biased region" description="Basic and acidic residues" evidence="12">
    <location>
        <begin position="186"/>
        <end position="199"/>
    </location>
</feature>
<dbReference type="GO" id="GO:0008270">
    <property type="term" value="F:zinc ion binding"/>
    <property type="evidence" value="ECO:0007669"/>
    <property type="project" value="UniProtKB-KW"/>
</dbReference>
<dbReference type="SUPFAM" id="SSF57667">
    <property type="entry name" value="beta-beta-alpha zinc fingers"/>
    <property type="match status" value="4"/>
</dbReference>
<dbReference type="FunFam" id="3.30.160.60:FF:000912">
    <property type="entry name" value="Zinc finger protein 660"/>
    <property type="match status" value="1"/>
</dbReference>
<feature type="compositionally biased region" description="Basic and acidic residues" evidence="12">
    <location>
        <begin position="411"/>
        <end position="426"/>
    </location>
</feature>
<dbReference type="SMART" id="SM00355">
    <property type="entry name" value="ZnF_C2H2"/>
    <property type="match status" value="7"/>
</dbReference>
<proteinExistence type="inferred from homology"/>
<dbReference type="GO" id="GO:0000978">
    <property type="term" value="F:RNA polymerase II cis-regulatory region sequence-specific DNA binding"/>
    <property type="evidence" value="ECO:0007669"/>
    <property type="project" value="TreeGrafter"/>
</dbReference>
<feature type="domain" description="C2H2-type" evidence="13">
    <location>
        <begin position="521"/>
        <end position="548"/>
    </location>
</feature>
<feature type="compositionally biased region" description="Basic and acidic residues" evidence="12">
    <location>
        <begin position="225"/>
        <end position="234"/>
    </location>
</feature>
<evidence type="ECO:0000259" key="13">
    <source>
        <dbReference type="PROSITE" id="PS50157"/>
    </source>
</evidence>
<reference evidence="14" key="3">
    <citation type="submission" date="2025-09" db="UniProtKB">
        <authorList>
            <consortium name="Ensembl"/>
        </authorList>
    </citation>
    <scope>IDENTIFICATION</scope>
</reference>
<dbReference type="FunFam" id="3.30.160.60:FF:002972">
    <property type="entry name" value="GM18664"/>
    <property type="match status" value="1"/>
</dbReference>
<evidence type="ECO:0000313" key="14">
    <source>
        <dbReference type="Ensembl" id="ENSSAUP00010047473.1"/>
    </source>
</evidence>
<feature type="domain" description="C2H2-type" evidence="13">
    <location>
        <begin position="633"/>
        <end position="660"/>
    </location>
</feature>